<dbReference type="InParanoid" id="M9SI58"/>
<keyword evidence="2" id="KW-1185">Reference proteome</keyword>
<proteinExistence type="predicted"/>
<evidence type="ECO:0000313" key="2">
    <source>
        <dbReference type="Proteomes" id="UP000012672"/>
    </source>
</evidence>
<dbReference type="Proteomes" id="UP000012672">
    <property type="component" value="Chromosome"/>
</dbReference>
<dbReference type="STRING" id="1236689.MMALV_05050"/>
<name>M9SI58_METAX</name>
<dbReference type="EMBL" id="CP004049">
    <property type="protein sequence ID" value="AGI85247.1"/>
    <property type="molecule type" value="Genomic_DNA"/>
</dbReference>
<dbReference type="HOGENOM" id="CLU_2839189_0_0_2"/>
<dbReference type="KEGG" id="max:MMALV_05050"/>
<reference evidence="1 2" key="1">
    <citation type="journal article" date="2012" name="J. Bacteriol.">
        <title>Genome sequence of 'Candidatus Methanomethylophilus alvus' Mx1201, a methanogenic archaeon from the human gut belonging to a seventh order of methanogens.</title>
        <authorList>
            <person name="Borrel G."/>
            <person name="Harris H.M."/>
            <person name="Tottey W."/>
            <person name="Mihajlovski A."/>
            <person name="Parisot N."/>
            <person name="Peyretaillade E."/>
            <person name="Peyret P."/>
            <person name="Gribaldo S."/>
            <person name="O'Toole P.W."/>
            <person name="Brugere J.F."/>
        </authorList>
    </citation>
    <scope>NUCLEOTIDE SEQUENCE [LARGE SCALE GENOMIC DNA]</scope>
    <source>
        <strain evidence="1 2">Mx1201</strain>
    </source>
</reference>
<protein>
    <submittedName>
        <fullName evidence="1">Uncharacterized protein</fullName>
    </submittedName>
</protein>
<evidence type="ECO:0000313" key="1">
    <source>
        <dbReference type="EMBL" id="AGI85247.1"/>
    </source>
</evidence>
<accession>M9SI58</accession>
<gene>
    <name evidence="1" type="ORF">MMALV_05050</name>
</gene>
<dbReference type="AlphaFoldDB" id="M9SI58"/>
<sequence>MIQTPGRPGTSGGSGPLFFLQPYADTIARLRWRCSSEYVKNTHRVMKSHIVCPSLHRWESSLRYA</sequence>
<organism evidence="1 2">
    <name type="scientific">Methanomethylophilus alvi (strain Mx1201)</name>
    <dbReference type="NCBI Taxonomy" id="1236689"/>
    <lineage>
        <taxon>Archaea</taxon>
        <taxon>Methanobacteriati</taxon>
        <taxon>Thermoplasmatota</taxon>
        <taxon>Thermoplasmata</taxon>
        <taxon>Methanomassiliicoccales</taxon>
        <taxon>Methanomethylophilaceae</taxon>
        <taxon>Methanomethylophilus</taxon>
    </lineage>
</organism>